<reference evidence="1" key="1">
    <citation type="submission" date="2020-10" db="EMBL/GenBank/DDBJ databases">
        <authorList>
            <person name="Gilroy R."/>
        </authorList>
    </citation>
    <scope>NUCLEOTIDE SEQUENCE</scope>
    <source>
        <strain evidence="1">CHK176-22527</strain>
    </source>
</reference>
<protein>
    <submittedName>
        <fullName evidence="1">Uncharacterized protein</fullName>
    </submittedName>
</protein>
<name>A0A9D1KTY6_9FIRM</name>
<evidence type="ECO:0000313" key="1">
    <source>
        <dbReference type="EMBL" id="HIT99306.1"/>
    </source>
</evidence>
<reference evidence="1" key="2">
    <citation type="journal article" date="2021" name="PeerJ">
        <title>Extensive microbial diversity within the chicken gut microbiome revealed by metagenomics and culture.</title>
        <authorList>
            <person name="Gilroy R."/>
            <person name="Ravi A."/>
            <person name="Getino M."/>
            <person name="Pursley I."/>
            <person name="Horton D.L."/>
            <person name="Alikhan N.F."/>
            <person name="Baker D."/>
            <person name="Gharbi K."/>
            <person name="Hall N."/>
            <person name="Watson M."/>
            <person name="Adriaenssens E.M."/>
            <person name="Foster-Nyarko E."/>
            <person name="Jarju S."/>
            <person name="Secka A."/>
            <person name="Antonio M."/>
            <person name="Oren A."/>
            <person name="Chaudhuri R.R."/>
            <person name="La Ragione R."/>
            <person name="Hildebrand F."/>
            <person name="Pallen M.J."/>
        </authorList>
    </citation>
    <scope>NUCLEOTIDE SEQUENCE</scope>
    <source>
        <strain evidence="1">CHK176-22527</strain>
    </source>
</reference>
<accession>A0A9D1KTY6</accession>
<proteinExistence type="predicted"/>
<comment type="caution">
    <text evidence="1">The sequence shown here is derived from an EMBL/GenBank/DDBJ whole genome shotgun (WGS) entry which is preliminary data.</text>
</comment>
<dbReference type="AlphaFoldDB" id="A0A9D1KTY6"/>
<dbReference type="Proteomes" id="UP000824159">
    <property type="component" value="Unassembled WGS sequence"/>
</dbReference>
<organism evidence="1 2">
    <name type="scientific">Candidatus Allocopromorpha excrementavium</name>
    <dbReference type="NCBI Taxonomy" id="2840741"/>
    <lineage>
        <taxon>Bacteria</taxon>
        <taxon>Bacillati</taxon>
        <taxon>Bacillota</taxon>
        <taxon>Clostridia</taxon>
        <taxon>Eubacteriales</taxon>
        <taxon>Eubacteriaceae</taxon>
        <taxon>Eubacteriaceae incertae sedis</taxon>
        <taxon>Candidatus Allocopromorpha</taxon>
    </lineage>
</organism>
<sequence length="79" mass="9452">MYKKALGSKRIERACARWKEKFCSGCMEQDPDLKKVYAEEDSFRTDDHVVILEKMIEKQQQKICEQQTEIENLRKKLNI</sequence>
<gene>
    <name evidence="1" type="ORF">IAD12_03525</name>
</gene>
<evidence type="ECO:0000313" key="2">
    <source>
        <dbReference type="Proteomes" id="UP000824159"/>
    </source>
</evidence>
<dbReference type="EMBL" id="DVLX01000036">
    <property type="protein sequence ID" value="HIT99306.1"/>
    <property type="molecule type" value="Genomic_DNA"/>
</dbReference>